<dbReference type="EMBL" id="AWOR01000012">
    <property type="protein sequence ID" value="KGH31603.1"/>
    <property type="molecule type" value="Genomic_DNA"/>
</dbReference>
<proteinExistence type="predicted"/>
<dbReference type="AlphaFoldDB" id="A0A096FPC9"/>
<evidence type="ECO:0000313" key="2">
    <source>
        <dbReference type="Proteomes" id="UP000029553"/>
    </source>
</evidence>
<protein>
    <submittedName>
        <fullName evidence="1">Uncharacterized protein</fullName>
    </submittedName>
</protein>
<reference evidence="1 2" key="1">
    <citation type="submission" date="2013-09" db="EMBL/GenBank/DDBJ databases">
        <title>High correlation between genotypes and phenotypes of environmental bacteria Comamonas testosteroni strains.</title>
        <authorList>
            <person name="Liu L."/>
            <person name="Zhu W."/>
            <person name="Xia X."/>
            <person name="Xu B."/>
            <person name="Luo M."/>
            <person name="Wang G."/>
        </authorList>
    </citation>
    <scope>NUCLEOTIDE SEQUENCE [LARGE SCALE GENOMIC DNA]</scope>
    <source>
        <strain evidence="1 2">JL40</strain>
    </source>
</reference>
<dbReference type="Proteomes" id="UP000029553">
    <property type="component" value="Unassembled WGS sequence"/>
</dbReference>
<comment type="caution">
    <text evidence="1">The sequence shown here is derived from an EMBL/GenBank/DDBJ whole genome shotgun (WGS) entry which is preliminary data.</text>
</comment>
<evidence type="ECO:0000313" key="1">
    <source>
        <dbReference type="EMBL" id="KGH31603.1"/>
    </source>
</evidence>
<name>A0A096FPC9_COMTE</name>
<sequence>MDQARWPQMPQRKVSEGYTDILQAAAPQCKELAIKASWLEVQLQEIKKVVS</sequence>
<accession>A0A096FPC9</accession>
<gene>
    <name evidence="1" type="ORF">P353_04925</name>
</gene>
<organism evidence="1 2">
    <name type="scientific">Comamonas testosteroni</name>
    <name type="common">Pseudomonas testosteroni</name>
    <dbReference type="NCBI Taxonomy" id="285"/>
    <lineage>
        <taxon>Bacteria</taxon>
        <taxon>Pseudomonadati</taxon>
        <taxon>Pseudomonadota</taxon>
        <taxon>Betaproteobacteria</taxon>
        <taxon>Burkholderiales</taxon>
        <taxon>Comamonadaceae</taxon>
        <taxon>Comamonas</taxon>
    </lineage>
</organism>